<dbReference type="OrthoDB" id="10259820at2759"/>
<proteinExistence type="inferred from homology"/>
<dbReference type="EMBL" id="LTDL01000040">
    <property type="protein sequence ID" value="OAG29674.1"/>
    <property type="molecule type" value="Genomic_DNA"/>
</dbReference>
<evidence type="ECO:0000256" key="5">
    <source>
        <dbReference type="ARBA" id="ARBA00041214"/>
    </source>
</evidence>
<evidence type="ECO:0000313" key="7">
    <source>
        <dbReference type="Proteomes" id="UP000185944"/>
    </source>
</evidence>
<reference evidence="6 7" key="1">
    <citation type="submission" date="2016-02" db="EMBL/GenBank/DDBJ databases">
        <title>Discovery of a natural microsporidian pathogen with a broad tissue tropism in Caenorhabditis elegans.</title>
        <authorList>
            <person name="Luallen R.J."/>
            <person name="Reinke A.W."/>
            <person name="Tong L."/>
            <person name="Botts M.R."/>
            <person name="Felix M.-A."/>
            <person name="Troemel E.R."/>
        </authorList>
    </citation>
    <scope>NUCLEOTIDE SEQUENCE [LARGE SCALE GENOMIC DNA]</scope>
    <source>
        <strain evidence="6 7">JUm2807</strain>
    </source>
</reference>
<evidence type="ECO:0000313" key="6">
    <source>
        <dbReference type="EMBL" id="OAG29674.1"/>
    </source>
</evidence>
<evidence type="ECO:0000256" key="1">
    <source>
        <dbReference type="ARBA" id="ARBA00007817"/>
    </source>
</evidence>
<name>A0A177ECJ7_9MICR</name>
<dbReference type="AlphaFoldDB" id="A0A177ECJ7"/>
<dbReference type="GO" id="GO:0002181">
    <property type="term" value="P:cytoplasmic translation"/>
    <property type="evidence" value="ECO:0007669"/>
    <property type="project" value="TreeGrafter"/>
</dbReference>
<dbReference type="InterPro" id="IPR038526">
    <property type="entry name" value="Ribosomal_eL22_sf"/>
</dbReference>
<gene>
    <name evidence="6" type="ORF">NEDG_00807</name>
</gene>
<dbReference type="Pfam" id="PF01776">
    <property type="entry name" value="Ribosomal_L22e"/>
    <property type="match status" value="1"/>
</dbReference>
<keyword evidence="2 6" id="KW-0689">Ribosomal protein</keyword>
<dbReference type="RefSeq" id="XP_067544322.1">
    <property type="nucleotide sequence ID" value="XM_067688225.1"/>
</dbReference>
<dbReference type="GO" id="GO:0003723">
    <property type="term" value="F:RNA binding"/>
    <property type="evidence" value="ECO:0007669"/>
    <property type="project" value="TreeGrafter"/>
</dbReference>
<evidence type="ECO:0000256" key="2">
    <source>
        <dbReference type="ARBA" id="ARBA00022980"/>
    </source>
</evidence>
<dbReference type="GeneID" id="93647157"/>
<dbReference type="GO" id="GO:0005840">
    <property type="term" value="C:ribosome"/>
    <property type="evidence" value="ECO:0007669"/>
    <property type="project" value="UniProtKB-KW"/>
</dbReference>
<protein>
    <recommendedName>
        <fullName evidence="4">Large ribosomal subunit protein eL22</fullName>
    </recommendedName>
    <alternativeName>
        <fullName evidence="5">60S ribosomal protein L22</fullName>
    </alternativeName>
</protein>
<dbReference type="VEuPathDB" id="MicrosporidiaDB:NEDG_00807"/>
<dbReference type="InterPro" id="IPR002671">
    <property type="entry name" value="Ribosomal_eL22"/>
</dbReference>
<keyword evidence="3" id="KW-0687">Ribonucleoprotein</keyword>
<keyword evidence="7" id="KW-1185">Reference proteome</keyword>
<comment type="similarity">
    <text evidence="1">Belongs to the eukaryotic ribosomal protein eL22 family.</text>
</comment>
<evidence type="ECO:0000256" key="3">
    <source>
        <dbReference type="ARBA" id="ARBA00023274"/>
    </source>
</evidence>
<dbReference type="GO" id="GO:1990904">
    <property type="term" value="C:ribonucleoprotein complex"/>
    <property type="evidence" value="ECO:0007669"/>
    <property type="project" value="UniProtKB-KW"/>
</dbReference>
<dbReference type="Gene3D" id="3.30.1360.210">
    <property type="match status" value="1"/>
</dbReference>
<sequence>MARKRIVNPVSETRRELIVNCKDMVKDELFDIEECMNFLEVSHKLSRHTTDALPEGPLTLSLNKAEQKIVLSLGVDVRKCYIKQLLRKYLHKQGLKDWIHIKIDQSGTYGLHYYNLNDE</sequence>
<accession>A0A177ECJ7</accession>
<organism evidence="6 7">
    <name type="scientific">Nematocida displodere</name>
    <dbReference type="NCBI Taxonomy" id="1805483"/>
    <lineage>
        <taxon>Eukaryota</taxon>
        <taxon>Fungi</taxon>
        <taxon>Fungi incertae sedis</taxon>
        <taxon>Microsporidia</taxon>
        <taxon>Nematocida</taxon>
    </lineage>
</organism>
<comment type="caution">
    <text evidence="6">The sequence shown here is derived from an EMBL/GenBank/DDBJ whole genome shotgun (WGS) entry which is preliminary data.</text>
</comment>
<dbReference type="PANTHER" id="PTHR10064:SF0">
    <property type="entry name" value="FI24544P1-RELATED"/>
    <property type="match status" value="1"/>
</dbReference>
<evidence type="ECO:0000256" key="4">
    <source>
        <dbReference type="ARBA" id="ARBA00040613"/>
    </source>
</evidence>
<dbReference type="PANTHER" id="PTHR10064">
    <property type="entry name" value="60S RIBOSOMAL PROTEIN L22"/>
    <property type="match status" value="1"/>
</dbReference>
<dbReference type="GO" id="GO:0003735">
    <property type="term" value="F:structural constituent of ribosome"/>
    <property type="evidence" value="ECO:0007669"/>
    <property type="project" value="InterPro"/>
</dbReference>
<dbReference type="Proteomes" id="UP000185944">
    <property type="component" value="Unassembled WGS sequence"/>
</dbReference>